<dbReference type="PANTHER" id="PTHR26452">
    <property type="entry name" value="OLFACTORY RECEPTOR"/>
    <property type="match status" value="1"/>
</dbReference>
<keyword evidence="7 11" id="KW-0472">Membrane</keyword>
<dbReference type="InterPro" id="IPR017452">
    <property type="entry name" value="GPCR_Rhodpsn_7TM"/>
</dbReference>
<evidence type="ECO:0000313" key="13">
    <source>
        <dbReference type="EMBL" id="KAJ1168210.1"/>
    </source>
</evidence>
<keyword evidence="2 11" id="KW-1003">Cell membrane</keyword>
<keyword evidence="11" id="KW-0716">Sensory transduction</keyword>
<dbReference type="GO" id="GO:0004984">
    <property type="term" value="F:olfactory receptor activity"/>
    <property type="evidence" value="ECO:0007669"/>
    <property type="project" value="InterPro"/>
</dbReference>
<dbReference type="PRINTS" id="PR00237">
    <property type="entry name" value="GPCRRHODOPSN"/>
</dbReference>
<keyword evidence="6 10" id="KW-0297">G-protein coupled receptor</keyword>
<dbReference type="InterPro" id="IPR050516">
    <property type="entry name" value="Olfactory_GPCR"/>
</dbReference>
<accession>A0AAV7SW48</accession>
<dbReference type="GO" id="GO:0004930">
    <property type="term" value="F:G protein-coupled receptor activity"/>
    <property type="evidence" value="ECO:0007669"/>
    <property type="project" value="UniProtKB-KW"/>
</dbReference>
<dbReference type="AlphaFoldDB" id="A0AAV7SW48"/>
<feature type="transmembrane region" description="Helical" evidence="11">
    <location>
        <begin position="62"/>
        <end position="87"/>
    </location>
</feature>
<feature type="transmembrane region" description="Helical" evidence="11">
    <location>
        <begin position="197"/>
        <end position="226"/>
    </location>
</feature>
<evidence type="ECO:0000256" key="9">
    <source>
        <dbReference type="ARBA" id="ARBA00023224"/>
    </source>
</evidence>
<dbReference type="EMBL" id="JANPWB010000007">
    <property type="protein sequence ID" value="KAJ1168210.1"/>
    <property type="molecule type" value="Genomic_DNA"/>
</dbReference>
<feature type="domain" description="G-protein coupled receptors family 1 profile" evidence="12">
    <location>
        <begin position="41"/>
        <end position="290"/>
    </location>
</feature>
<evidence type="ECO:0000256" key="6">
    <source>
        <dbReference type="ARBA" id="ARBA00023040"/>
    </source>
</evidence>
<comment type="subcellular location">
    <subcellularLocation>
        <location evidence="1 11">Cell membrane</location>
        <topology evidence="1 11">Multi-pass membrane protein</topology>
    </subcellularLocation>
</comment>
<protein>
    <recommendedName>
        <fullName evidence="11">Olfactory receptor</fullName>
    </recommendedName>
</protein>
<dbReference type="InterPro" id="IPR000276">
    <property type="entry name" value="GPCR_Rhodpsn"/>
</dbReference>
<keyword evidence="9 10" id="KW-0807">Transducer</keyword>
<feature type="transmembrane region" description="Helical" evidence="11">
    <location>
        <begin position="28"/>
        <end position="50"/>
    </location>
</feature>
<comment type="similarity">
    <text evidence="10">Belongs to the G-protein coupled receptor 1 family.</text>
</comment>
<keyword evidence="4 11" id="KW-0552">Olfaction</keyword>
<dbReference type="PROSITE" id="PS50262">
    <property type="entry name" value="G_PROTEIN_RECEP_F1_2"/>
    <property type="match status" value="1"/>
</dbReference>
<keyword evidence="14" id="KW-1185">Reference proteome</keyword>
<keyword evidence="3 10" id="KW-0812">Transmembrane</keyword>
<evidence type="ECO:0000256" key="11">
    <source>
        <dbReference type="RuleBase" id="RU363047"/>
    </source>
</evidence>
<feature type="transmembrane region" description="Helical" evidence="11">
    <location>
        <begin position="272"/>
        <end position="292"/>
    </location>
</feature>
<dbReference type="PRINTS" id="PR00245">
    <property type="entry name" value="OLFACTORYR"/>
</dbReference>
<dbReference type="GO" id="GO:0005886">
    <property type="term" value="C:plasma membrane"/>
    <property type="evidence" value="ECO:0007669"/>
    <property type="project" value="UniProtKB-SubCell"/>
</dbReference>
<dbReference type="CDD" id="cd15230">
    <property type="entry name" value="7tmA_OR5-like"/>
    <property type="match status" value="1"/>
</dbReference>
<evidence type="ECO:0000256" key="5">
    <source>
        <dbReference type="ARBA" id="ARBA00022989"/>
    </source>
</evidence>
<comment type="caution">
    <text evidence="13">The sequence shown here is derived from an EMBL/GenBank/DDBJ whole genome shotgun (WGS) entry which is preliminary data.</text>
</comment>
<keyword evidence="5 11" id="KW-1133">Transmembrane helix</keyword>
<dbReference type="PROSITE" id="PS00237">
    <property type="entry name" value="G_PROTEIN_RECEP_F1_1"/>
    <property type="match status" value="1"/>
</dbReference>
<dbReference type="Gene3D" id="1.20.1070.10">
    <property type="entry name" value="Rhodopsin 7-helix transmembrane proteins"/>
    <property type="match status" value="1"/>
</dbReference>
<evidence type="ECO:0000256" key="8">
    <source>
        <dbReference type="ARBA" id="ARBA00023170"/>
    </source>
</evidence>
<evidence type="ECO:0000256" key="10">
    <source>
        <dbReference type="RuleBase" id="RU000688"/>
    </source>
</evidence>
<evidence type="ECO:0000256" key="4">
    <source>
        <dbReference type="ARBA" id="ARBA00022725"/>
    </source>
</evidence>
<evidence type="ECO:0000256" key="3">
    <source>
        <dbReference type="ARBA" id="ARBA00022692"/>
    </source>
</evidence>
<feature type="transmembrane region" description="Helical" evidence="11">
    <location>
        <begin position="132"/>
        <end position="158"/>
    </location>
</feature>
<evidence type="ECO:0000259" key="12">
    <source>
        <dbReference type="PROSITE" id="PS50262"/>
    </source>
</evidence>
<dbReference type="FunFam" id="1.20.1070.10:FF:000003">
    <property type="entry name" value="Olfactory receptor"/>
    <property type="match status" value="1"/>
</dbReference>
<evidence type="ECO:0000313" key="14">
    <source>
        <dbReference type="Proteomes" id="UP001066276"/>
    </source>
</evidence>
<dbReference type="SUPFAM" id="SSF81321">
    <property type="entry name" value="Family A G protein-coupled receptor-like"/>
    <property type="match status" value="1"/>
</dbReference>
<reference evidence="13" key="1">
    <citation type="journal article" date="2022" name="bioRxiv">
        <title>Sequencing and chromosome-scale assembly of the giantPleurodeles waltlgenome.</title>
        <authorList>
            <person name="Brown T."/>
            <person name="Elewa A."/>
            <person name="Iarovenko S."/>
            <person name="Subramanian E."/>
            <person name="Araus A.J."/>
            <person name="Petzold A."/>
            <person name="Susuki M."/>
            <person name="Suzuki K.-i.T."/>
            <person name="Hayashi T."/>
            <person name="Toyoda A."/>
            <person name="Oliveira C."/>
            <person name="Osipova E."/>
            <person name="Leigh N.D."/>
            <person name="Simon A."/>
            <person name="Yun M.H."/>
        </authorList>
    </citation>
    <scope>NUCLEOTIDE SEQUENCE</scope>
    <source>
        <strain evidence="13">20211129_DDA</strain>
        <tissue evidence="13">Liver</tissue>
    </source>
</reference>
<sequence length="314" mass="34705">MATSNCSSAAVFLLLGFSELPGLQLLLFLLFFSLYALALLGNVGMILVICTSPRLRTPMYFFLLNLSLLDICYSSDISPQMLVHLLAEEKSISFSGCAAQMYIFVLLGTSEALLLAVMAYDRFVAICSPLRYMLTMTSGLCARLVSAAFGVGAVQSLVQTSLTFQLPFCHSNKINHFFCDVPPLLKASSADVHLNELVLFLLASLTTVTSILIILVSYIYIISAILKMRPTTGRQRTFSTCSSHLTVVCLFYGTIFFMYFRPPSTSFRGKDQVVSVVYTAVIPALNPLIYSLRNKKVMEALRTALAWKTLPVKR</sequence>
<keyword evidence="8 10" id="KW-0675">Receptor</keyword>
<dbReference type="InterPro" id="IPR000725">
    <property type="entry name" value="Olfact_rcpt"/>
</dbReference>
<evidence type="ECO:0000256" key="1">
    <source>
        <dbReference type="ARBA" id="ARBA00004651"/>
    </source>
</evidence>
<evidence type="ECO:0000256" key="7">
    <source>
        <dbReference type="ARBA" id="ARBA00023136"/>
    </source>
</evidence>
<name>A0AAV7SW48_PLEWA</name>
<dbReference type="Proteomes" id="UP001066276">
    <property type="component" value="Chromosome 4_1"/>
</dbReference>
<proteinExistence type="inferred from homology"/>
<feature type="transmembrane region" description="Helical" evidence="11">
    <location>
        <begin position="238"/>
        <end position="260"/>
    </location>
</feature>
<organism evidence="13 14">
    <name type="scientific">Pleurodeles waltl</name>
    <name type="common">Iberian ribbed newt</name>
    <dbReference type="NCBI Taxonomy" id="8319"/>
    <lineage>
        <taxon>Eukaryota</taxon>
        <taxon>Metazoa</taxon>
        <taxon>Chordata</taxon>
        <taxon>Craniata</taxon>
        <taxon>Vertebrata</taxon>
        <taxon>Euteleostomi</taxon>
        <taxon>Amphibia</taxon>
        <taxon>Batrachia</taxon>
        <taxon>Caudata</taxon>
        <taxon>Salamandroidea</taxon>
        <taxon>Salamandridae</taxon>
        <taxon>Pleurodelinae</taxon>
        <taxon>Pleurodeles</taxon>
    </lineage>
</organism>
<gene>
    <name evidence="13" type="ORF">NDU88_000159</name>
</gene>
<feature type="transmembrane region" description="Helical" evidence="11">
    <location>
        <begin position="99"/>
        <end position="120"/>
    </location>
</feature>
<dbReference type="Pfam" id="PF13853">
    <property type="entry name" value="7tm_4"/>
    <property type="match status" value="1"/>
</dbReference>
<evidence type="ECO:0000256" key="2">
    <source>
        <dbReference type="ARBA" id="ARBA00022475"/>
    </source>
</evidence>